<sequence>MTETVKKHDYQNENQEKLVDALYQATLKEYPEIPIPDEELAKELLRVGVKARCGAEELTTLKEHLAPYKDEDIRKIHEEKMQLVTATEFNMLHKEKLEVERKLAKAVEALKEISKEKIPFRNGCFYGEETSEGALKAKKALAEIGGEDEN</sequence>
<protein>
    <recommendedName>
        <fullName evidence="3">Ead/Ea22-like family protein</fullName>
    </recommendedName>
</protein>
<proteinExistence type="predicted"/>
<dbReference type="Proteomes" id="UP001217324">
    <property type="component" value="Chromosome"/>
</dbReference>
<dbReference type="AlphaFoldDB" id="A0AAX3NBS7"/>
<name>A0AAX3NBS7_9LACT</name>
<dbReference type="RefSeq" id="WP_274978379.1">
    <property type="nucleotide sequence ID" value="NZ_CP118627.1"/>
</dbReference>
<evidence type="ECO:0008006" key="3">
    <source>
        <dbReference type="Google" id="ProtNLM"/>
    </source>
</evidence>
<evidence type="ECO:0000313" key="2">
    <source>
        <dbReference type="Proteomes" id="UP001217324"/>
    </source>
</evidence>
<evidence type="ECO:0000313" key="1">
    <source>
        <dbReference type="EMBL" id="WEA14112.1"/>
    </source>
</evidence>
<reference evidence="1" key="1">
    <citation type="submission" date="2023-02" db="EMBL/GenBank/DDBJ databases">
        <title>Comparative genomics and fermentation flavor characterization of five lactic acid bacteria reveal flavor biosynthesis metabolic pathways in fermented muskmelon puree.</title>
        <authorList>
            <person name="Yuan L."/>
            <person name="Li M."/>
            <person name="Xu X."/>
            <person name="Lao F."/>
            <person name="Wu J."/>
        </authorList>
    </citation>
    <scope>NUCLEOTIDE SEQUENCE</scope>
    <source>
        <strain evidence="1">Pa-2</strain>
    </source>
</reference>
<dbReference type="EMBL" id="CP118627">
    <property type="protein sequence ID" value="WEA14112.1"/>
    <property type="molecule type" value="Genomic_DNA"/>
</dbReference>
<gene>
    <name evidence="1" type="ORF">PWF74_01105</name>
</gene>
<organism evidence="1 2">
    <name type="scientific">Lactococcus garvieae</name>
    <dbReference type="NCBI Taxonomy" id="1363"/>
    <lineage>
        <taxon>Bacteria</taxon>
        <taxon>Bacillati</taxon>
        <taxon>Bacillota</taxon>
        <taxon>Bacilli</taxon>
        <taxon>Lactobacillales</taxon>
        <taxon>Streptococcaceae</taxon>
        <taxon>Lactococcus</taxon>
    </lineage>
</organism>
<accession>A0AAX3NBS7</accession>